<dbReference type="SUPFAM" id="SSF46785">
    <property type="entry name" value="Winged helix' DNA-binding domain"/>
    <property type="match status" value="1"/>
</dbReference>
<dbReference type="InterPro" id="IPR029016">
    <property type="entry name" value="GAF-like_dom_sf"/>
</dbReference>
<dbReference type="InterPro" id="IPR036390">
    <property type="entry name" value="WH_DNA-bd_sf"/>
</dbReference>
<dbReference type="PROSITE" id="PS51078">
    <property type="entry name" value="ICLR_ED"/>
    <property type="match status" value="1"/>
</dbReference>
<name>A0A3S5Y1U3_RHOH1</name>
<dbReference type="Pfam" id="PF01614">
    <property type="entry name" value="IclR_C"/>
    <property type="match status" value="1"/>
</dbReference>
<dbReference type="Pfam" id="PF09339">
    <property type="entry name" value="HTH_IclR"/>
    <property type="match status" value="1"/>
</dbReference>
<dbReference type="PANTHER" id="PTHR30136">
    <property type="entry name" value="HELIX-TURN-HELIX TRANSCRIPTIONAL REGULATOR, ICLR FAMILY"/>
    <property type="match status" value="1"/>
</dbReference>
<evidence type="ECO:0000256" key="1">
    <source>
        <dbReference type="ARBA" id="ARBA00023015"/>
    </source>
</evidence>
<keyword evidence="1" id="KW-0805">Transcription regulation</keyword>
<dbReference type="GeneID" id="57575901"/>
<evidence type="ECO:0000313" key="6">
    <source>
        <dbReference type="EMBL" id="CBH46520.1"/>
    </source>
</evidence>
<keyword evidence="3" id="KW-0804">Transcription</keyword>
<dbReference type="InterPro" id="IPR005471">
    <property type="entry name" value="Tscrpt_reg_IclR_N"/>
</dbReference>
<dbReference type="GO" id="GO:0003700">
    <property type="term" value="F:DNA-binding transcription factor activity"/>
    <property type="evidence" value="ECO:0007669"/>
    <property type="project" value="TreeGrafter"/>
</dbReference>
<dbReference type="Gene3D" id="3.30.450.40">
    <property type="match status" value="1"/>
</dbReference>
<gene>
    <name evidence="6" type="ordered locus">REQ_03830</name>
</gene>
<feature type="domain" description="HTH iclR-type" evidence="4">
    <location>
        <begin position="11"/>
        <end position="70"/>
    </location>
</feature>
<evidence type="ECO:0000256" key="2">
    <source>
        <dbReference type="ARBA" id="ARBA00023125"/>
    </source>
</evidence>
<sequence>MSDDREQAPATSMLDRIELVLEALDDNGYLTLSETTRLTGIPSSSAHRLLEKMVSMRWLNRDGSRYELGIRLFELGSRAIRNHWFHRVSLPIMQELHRSTGSVVHLAFLDGADGVYWEKVSGSFGANVPSRIGGRYPAHRSAVGKALLTQLPPEALDGPVFDHLETGIVGGRRALREELDRAVSEGVTYDRGTLSPSLGCVGAAVSKGIPKPAAISICGPVDRITTDRRMIEAVQRAAAAIEKAARQVDVASRTT</sequence>
<dbReference type="Proteomes" id="UP001154400">
    <property type="component" value="Chromosome"/>
</dbReference>
<dbReference type="InterPro" id="IPR036388">
    <property type="entry name" value="WH-like_DNA-bd_sf"/>
</dbReference>
<organism evidence="6">
    <name type="scientific">Rhodococcus hoagii (strain 103S)</name>
    <name type="common">Rhodococcus equi</name>
    <dbReference type="NCBI Taxonomy" id="685727"/>
    <lineage>
        <taxon>Bacteria</taxon>
        <taxon>Bacillati</taxon>
        <taxon>Actinomycetota</taxon>
        <taxon>Actinomycetes</taxon>
        <taxon>Mycobacteriales</taxon>
        <taxon>Nocardiaceae</taxon>
        <taxon>Prescottella</taxon>
    </lineage>
</organism>
<dbReference type="EMBL" id="FN563149">
    <property type="protein sequence ID" value="CBH46520.1"/>
    <property type="molecule type" value="Genomic_DNA"/>
</dbReference>
<keyword evidence="2" id="KW-0238">DNA-binding</keyword>
<dbReference type="AlphaFoldDB" id="A0A3S5Y1U3"/>
<evidence type="ECO:0000256" key="3">
    <source>
        <dbReference type="ARBA" id="ARBA00023163"/>
    </source>
</evidence>
<evidence type="ECO:0000259" key="4">
    <source>
        <dbReference type="PROSITE" id="PS51077"/>
    </source>
</evidence>
<dbReference type="Gene3D" id="1.10.10.10">
    <property type="entry name" value="Winged helix-like DNA-binding domain superfamily/Winged helix DNA-binding domain"/>
    <property type="match status" value="1"/>
</dbReference>
<dbReference type="InterPro" id="IPR050707">
    <property type="entry name" value="HTH_MetabolicPath_Reg"/>
</dbReference>
<proteinExistence type="predicted"/>
<reference evidence="6" key="1">
    <citation type="journal article" date="2010" name="PLoS Genet.">
        <title>The genome of a pathogenic rhodococcus: cooptive virulence underpinned by key gene acquisitions.</title>
        <authorList>
            <person name="Letek M."/>
            <person name="Gonzalez P."/>
            <person name="Macarthur I."/>
            <person name="Rodriguez H."/>
            <person name="Freeman T.C."/>
            <person name="Valero-Rello A."/>
            <person name="Blanco M."/>
            <person name="Buckley T."/>
            <person name="Cherevach I."/>
            <person name="Fahey R."/>
            <person name="Hapeshi A."/>
            <person name="Holdstock J."/>
            <person name="Leadon D."/>
            <person name="Navas J."/>
            <person name="Ocampo A."/>
            <person name="Quail M.A."/>
            <person name="Sanders M."/>
            <person name="Scortti M.M."/>
            <person name="Prescott J.F."/>
            <person name="Fogarty U."/>
            <person name="Meijer W.G."/>
            <person name="Parkhill J."/>
            <person name="Bentley S.D."/>
            <person name="Vazquez-Boland J.A."/>
        </authorList>
    </citation>
    <scope>NUCLEOTIDE SEQUENCE [LARGE SCALE GENOMIC DNA]</scope>
    <source>
        <strain evidence="6 7">103S</strain>
    </source>
</reference>
<evidence type="ECO:0000259" key="5">
    <source>
        <dbReference type="PROSITE" id="PS51078"/>
    </source>
</evidence>
<protein>
    <submittedName>
        <fullName evidence="6">IclR family transcriptional regulator</fullName>
    </submittedName>
</protein>
<dbReference type="GO" id="GO:0003677">
    <property type="term" value="F:DNA binding"/>
    <property type="evidence" value="ECO:0007669"/>
    <property type="project" value="UniProtKB-KW"/>
</dbReference>
<dbReference type="SUPFAM" id="SSF55781">
    <property type="entry name" value="GAF domain-like"/>
    <property type="match status" value="1"/>
</dbReference>
<dbReference type="RefSeq" id="WP_005516081.1">
    <property type="nucleotide sequence ID" value="NC_014659.1"/>
</dbReference>
<feature type="domain" description="IclR-ED" evidence="5">
    <location>
        <begin position="71"/>
        <end position="254"/>
    </location>
</feature>
<dbReference type="GO" id="GO:0045892">
    <property type="term" value="P:negative regulation of DNA-templated transcription"/>
    <property type="evidence" value="ECO:0007669"/>
    <property type="project" value="TreeGrafter"/>
</dbReference>
<dbReference type="PANTHER" id="PTHR30136:SF24">
    <property type="entry name" value="HTH-TYPE TRANSCRIPTIONAL REPRESSOR ALLR"/>
    <property type="match status" value="1"/>
</dbReference>
<dbReference type="KEGG" id="req:REQ_03830"/>
<dbReference type="PROSITE" id="PS51077">
    <property type="entry name" value="HTH_ICLR"/>
    <property type="match status" value="1"/>
</dbReference>
<evidence type="ECO:0000313" key="7">
    <source>
        <dbReference type="Proteomes" id="UP000006892"/>
    </source>
</evidence>
<dbReference type="SMART" id="SM00346">
    <property type="entry name" value="HTH_ICLR"/>
    <property type="match status" value="1"/>
</dbReference>
<accession>A0A3S5Y1U3</accession>
<dbReference type="InterPro" id="IPR014757">
    <property type="entry name" value="Tscrpt_reg_IclR_C"/>
</dbReference>